<feature type="compositionally biased region" description="Polar residues" evidence="1">
    <location>
        <begin position="381"/>
        <end position="401"/>
    </location>
</feature>
<feature type="signal peptide" evidence="3">
    <location>
        <begin position="1"/>
        <end position="20"/>
    </location>
</feature>
<feature type="region of interest" description="Disordered" evidence="1">
    <location>
        <begin position="373"/>
        <end position="401"/>
    </location>
</feature>
<dbReference type="OrthoDB" id="7408094at2759"/>
<proteinExistence type="predicted"/>
<keyword evidence="4" id="KW-1185">Reference proteome</keyword>
<feature type="transmembrane region" description="Helical" evidence="2">
    <location>
        <begin position="159"/>
        <end position="176"/>
    </location>
</feature>
<protein>
    <submittedName>
        <fullName evidence="5">Uncharacterized protein LOC114250851</fullName>
    </submittedName>
</protein>
<keyword evidence="2" id="KW-0472">Membrane</keyword>
<feature type="region of interest" description="Disordered" evidence="1">
    <location>
        <begin position="325"/>
        <end position="346"/>
    </location>
</feature>
<keyword evidence="2" id="KW-1133">Transmembrane helix</keyword>
<feature type="chain" id="PRO_5027029757" evidence="3">
    <location>
        <begin position="21"/>
        <end position="428"/>
    </location>
</feature>
<dbReference type="KEGG" id="bman:114250851"/>
<organism evidence="4 5">
    <name type="scientific">Bombyx mandarina</name>
    <name type="common">Wild silk moth</name>
    <name type="synonym">Wild silkworm</name>
    <dbReference type="NCBI Taxonomy" id="7092"/>
    <lineage>
        <taxon>Eukaryota</taxon>
        <taxon>Metazoa</taxon>
        <taxon>Ecdysozoa</taxon>
        <taxon>Arthropoda</taxon>
        <taxon>Hexapoda</taxon>
        <taxon>Insecta</taxon>
        <taxon>Pterygota</taxon>
        <taxon>Neoptera</taxon>
        <taxon>Endopterygota</taxon>
        <taxon>Lepidoptera</taxon>
        <taxon>Glossata</taxon>
        <taxon>Ditrysia</taxon>
        <taxon>Bombycoidea</taxon>
        <taxon>Bombycidae</taxon>
        <taxon>Bombycinae</taxon>
        <taxon>Bombyx</taxon>
    </lineage>
</organism>
<evidence type="ECO:0000256" key="3">
    <source>
        <dbReference type="SAM" id="SignalP"/>
    </source>
</evidence>
<dbReference type="AlphaFoldDB" id="A0A6J2KFB4"/>
<accession>A0A6J2KFB4</accession>
<evidence type="ECO:0000313" key="4">
    <source>
        <dbReference type="Proteomes" id="UP000504629"/>
    </source>
</evidence>
<feature type="region of interest" description="Disordered" evidence="1">
    <location>
        <begin position="409"/>
        <end position="428"/>
    </location>
</feature>
<keyword evidence="3" id="KW-0732">Signal</keyword>
<name>A0A6J2KFB4_BOMMA</name>
<feature type="transmembrane region" description="Helical" evidence="2">
    <location>
        <begin position="283"/>
        <end position="305"/>
    </location>
</feature>
<dbReference type="Proteomes" id="UP000504629">
    <property type="component" value="Unplaced"/>
</dbReference>
<reference evidence="5" key="1">
    <citation type="submission" date="2025-08" db="UniProtKB">
        <authorList>
            <consortium name="RefSeq"/>
        </authorList>
    </citation>
    <scope>IDENTIFICATION</scope>
    <source>
        <tissue evidence="5">Silk gland</tissue>
    </source>
</reference>
<evidence type="ECO:0000256" key="2">
    <source>
        <dbReference type="SAM" id="Phobius"/>
    </source>
</evidence>
<sequence length="428" mass="49540">MNLYLLYLIIFYNWIDIMVCQRQTGPDPWHYDNNVVSIEENLPPDIKTLTTQKTVINKRSAGIGEWAFRRTVAILIKGSRTQRKDEGDIEISTHMKFNNERWETLNSYLESDEPFSEETFRRVLGYIEGAIYKPTIVEETIMAWNEYVHTFLIEYKVQITYALITLSIVGVILWSWRHIKQHKWKFILVLLYFYNVIISYKEAEQKEFETFLSAIQKCKWQFWSECEAPKPDLLTFYKHMDPLKIAVRMFSVLISEPMIITCDTVNTILLGITDGLYFPLNKIVHGLLMILIVVVLLLFLFITMYNTLLSAPALLGSGLKRLATTTRRNEPRSSPRRREQQSLDTTETIQPATIDRLLDVCARALDTAASNNRQRPALQMNAVQSTSQIRRSASTGRLPSLNISKESCSNFSNNDRKNKFSINASGDH</sequence>
<dbReference type="RefSeq" id="XP_028040700.1">
    <property type="nucleotide sequence ID" value="XM_028184899.1"/>
</dbReference>
<evidence type="ECO:0000256" key="1">
    <source>
        <dbReference type="SAM" id="MobiDB-lite"/>
    </source>
</evidence>
<feature type="compositionally biased region" description="Basic and acidic residues" evidence="1">
    <location>
        <begin position="327"/>
        <end position="341"/>
    </location>
</feature>
<keyword evidence="2" id="KW-0812">Transmembrane</keyword>
<gene>
    <name evidence="5" type="primary">LOC114250851</name>
</gene>
<evidence type="ECO:0000313" key="5">
    <source>
        <dbReference type="RefSeq" id="XP_028040700.1"/>
    </source>
</evidence>
<dbReference type="GeneID" id="114250851"/>